<accession>A0A7W8CZ24</accession>
<dbReference type="GO" id="GO:0006950">
    <property type="term" value="P:response to stress"/>
    <property type="evidence" value="ECO:0007669"/>
    <property type="project" value="TreeGrafter"/>
</dbReference>
<dbReference type="PANTHER" id="PTHR33164">
    <property type="entry name" value="TRANSCRIPTIONAL REGULATOR, MARR FAMILY"/>
    <property type="match status" value="1"/>
</dbReference>
<dbReference type="RefSeq" id="WP_183328956.1">
    <property type="nucleotide sequence ID" value="NZ_JACHHK010000007.1"/>
</dbReference>
<keyword evidence="2" id="KW-0238">DNA-binding</keyword>
<dbReference type="InterPro" id="IPR000835">
    <property type="entry name" value="HTH_MarR-typ"/>
</dbReference>
<gene>
    <name evidence="2" type="ORF">HNQ47_001698</name>
</gene>
<feature type="domain" description="HTH marR-type" evidence="1">
    <location>
        <begin position="1"/>
        <end position="139"/>
    </location>
</feature>
<dbReference type="Proteomes" id="UP000539953">
    <property type="component" value="Unassembled WGS sequence"/>
</dbReference>
<evidence type="ECO:0000313" key="2">
    <source>
        <dbReference type="EMBL" id="MBB5183659.1"/>
    </source>
</evidence>
<dbReference type="InterPro" id="IPR039422">
    <property type="entry name" value="MarR/SlyA-like"/>
</dbReference>
<dbReference type="AlphaFoldDB" id="A0A7W8CZ24"/>
<protein>
    <submittedName>
        <fullName evidence="2">DNA-binding MarR family transcriptional regulator</fullName>
    </submittedName>
</protein>
<dbReference type="PRINTS" id="PR00598">
    <property type="entry name" value="HTHMARR"/>
</dbReference>
<dbReference type="InterPro" id="IPR036390">
    <property type="entry name" value="WH_DNA-bd_sf"/>
</dbReference>
<organism evidence="2 3">
    <name type="scientific">Catenisphaera adipataccumulans</name>
    <dbReference type="NCBI Taxonomy" id="700500"/>
    <lineage>
        <taxon>Bacteria</taxon>
        <taxon>Bacillati</taxon>
        <taxon>Bacillota</taxon>
        <taxon>Erysipelotrichia</taxon>
        <taxon>Erysipelotrichales</taxon>
        <taxon>Erysipelotrichaceae</taxon>
        <taxon>Catenisphaera</taxon>
    </lineage>
</organism>
<evidence type="ECO:0000313" key="3">
    <source>
        <dbReference type="Proteomes" id="UP000539953"/>
    </source>
</evidence>
<dbReference type="EMBL" id="JACHHK010000007">
    <property type="protein sequence ID" value="MBB5183659.1"/>
    <property type="molecule type" value="Genomic_DNA"/>
</dbReference>
<dbReference type="PANTHER" id="PTHR33164:SF89">
    <property type="entry name" value="MARR FAMILY REGULATORY PROTEIN"/>
    <property type="match status" value="1"/>
</dbReference>
<dbReference type="PROSITE" id="PS50995">
    <property type="entry name" value="HTH_MARR_2"/>
    <property type="match status" value="1"/>
</dbReference>
<dbReference type="Pfam" id="PF01047">
    <property type="entry name" value="MarR"/>
    <property type="match status" value="1"/>
</dbReference>
<dbReference type="InterPro" id="IPR036388">
    <property type="entry name" value="WH-like_DNA-bd_sf"/>
</dbReference>
<keyword evidence="3" id="KW-1185">Reference proteome</keyword>
<evidence type="ECO:0000259" key="1">
    <source>
        <dbReference type="PROSITE" id="PS50995"/>
    </source>
</evidence>
<proteinExistence type="predicted"/>
<reference evidence="2 3" key="1">
    <citation type="submission" date="2020-08" db="EMBL/GenBank/DDBJ databases">
        <title>Genomic Encyclopedia of Type Strains, Phase IV (KMG-IV): sequencing the most valuable type-strain genomes for metagenomic binning, comparative biology and taxonomic classification.</title>
        <authorList>
            <person name="Goeker M."/>
        </authorList>
    </citation>
    <scope>NUCLEOTIDE SEQUENCE [LARGE SCALE GENOMIC DNA]</scope>
    <source>
        <strain evidence="2 3">DSM 25799</strain>
    </source>
</reference>
<dbReference type="SMART" id="SM00347">
    <property type="entry name" value="HTH_MARR"/>
    <property type="match status" value="1"/>
</dbReference>
<comment type="caution">
    <text evidence="2">The sequence shown here is derived from an EMBL/GenBank/DDBJ whole genome shotgun (WGS) entry which is preliminary data.</text>
</comment>
<dbReference type="SUPFAM" id="SSF46785">
    <property type="entry name" value="Winged helix' DNA-binding domain"/>
    <property type="match status" value="1"/>
</dbReference>
<name>A0A7W8CZ24_9FIRM</name>
<dbReference type="GO" id="GO:0003677">
    <property type="term" value="F:DNA binding"/>
    <property type="evidence" value="ECO:0007669"/>
    <property type="project" value="UniProtKB-KW"/>
</dbReference>
<dbReference type="Gene3D" id="1.10.10.10">
    <property type="entry name" value="Winged helix-like DNA-binding domain superfamily/Winged helix DNA-binding domain"/>
    <property type="match status" value="1"/>
</dbReference>
<dbReference type="GO" id="GO:0003700">
    <property type="term" value="F:DNA-binding transcription factor activity"/>
    <property type="evidence" value="ECO:0007669"/>
    <property type="project" value="InterPro"/>
</dbReference>
<sequence>MTREDTLKAVDESLLVLMEFTRETRKPIKNIHIRDLQILLYIDQKHDNHRVTVSELAYHLNITPAAASQILTGYEKKGWIRRIRSEQDRRTVYIEMTDTMKNHFYDELQIHRERLNKLLDKIGEKDCEALVRILSILNDYVRETYI</sequence>